<dbReference type="Proteomes" id="UP000019132">
    <property type="component" value="Unassembled WGS sequence"/>
</dbReference>
<reference evidence="5" key="3">
    <citation type="submission" date="2015-02" db="UniProtKB">
        <authorList>
            <consortium name="EnsemblProtists"/>
        </authorList>
    </citation>
    <scope>IDENTIFICATION</scope>
    <source>
        <strain evidence="5">DAOM BR144</strain>
    </source>
</reference>
<organism evidence="5 6">
    <name type="scientific">Globisporangium ultimum (strain ATCC 200006 / CBS 805.95 / DAOM BR144)</name>
    <name type="common">Pythium ultimum</name>
    <dbReference type="NCBI Taxonomy" id="431595"/>
    <lineage>
        <taxon>Eukaryota</taxon>
        <taxon>Sar</taxon>
        <taxon>Stramenopiles</taxon>
        <taxon>Oomycota</taxon>
        <taxon>Peronosporomycetes</taxon>
        <taxon>Pythiales</taxon>
        <taxon>Pythiaceae</taxon>
        <taxon>Globisporangium</taxon>
    </lineage>
</organism>
<reference evidence="6" key="2">
    <citation type="submission" date="2010-04" db="EMBL/GenBank/DDBJ databases">
        <authorList>
            <person name="Buell R."/>
            <person name="Hamilton J."/>
            <person name="Hostetler J."/>
        </authorList>
    </citation>
    <scope>NUCLEOTIDE SEQUENCE [LARGE SCALE GENOMIC DNA]</scope>
    <source>
        <strain evidence="6">DAOM:BR144</strain>
    </source>
</reference>
<dbReference type="PANTHER" id="PTHR11129:SF3">
    <property type="entry name" value="PROTEIN PRENYLTRANSFERASE ALPHA SUBUNIT REPEAT-CONTAINING PROTEIN 1"/>
    <property type="match status" value="1"/>
</dbReference>
<protein>
    <recommendedName>
        <fullName evidence="7">Protein prenyltransferase alpha subunit repeat-containing protein 1</fullName>
    </recommendedName>
</protein>
<dbReference type="AlphaFoldDB" id="K3X844"/>
<dbReference type="OMA" id="CCNTEQR"/>
<name>K3X844_GLOUD</name>
<evidence type="ECO:0000256" key="2">
    <source>
        <dbReference type="ARBA" id="ARBA00022602"/>
    </source>
</evidence>
<keyword evidence="2" id="KW-0637">Prenyltransferase</keyword>
<evidence type="ECO:0000256" key="4">
    <source>
        <dbReference type="ARBA" id="ARBA00022737"/>
    </source>
</evidence>
<evidence type="ECO:0000313" key="6">
    <source>
        <dbReference type="Proteomes" id="UP000019132"/>
    </source>
</evidence>
<dbReference type="InParanoid" id="K3X844"/>
<evidence type="ECO:0000313" key="5">
    <source>
        <dbReference type="EnsemblProtists" id="PYU1_T013393"/>
    </source>
</evidence>
<keyword evidence="3" id="KW-0808">Transferase</keyword>
<evidence type="ECO:0000256" key="3">
    <source>
        <dbReference type="ARBA" id="ARBA00022679"/>
    </source>
</evidence>
<evidence type="ECO:0008006" key="7">
    <source>
        <dbReference type="Google" id="ProtNLM"/>
    </source>
</evidence>
<dbReference type="PANTHER" id="PTHR11129">
    <property type="entry name" value="PROTEIN FARNESYLTRANSFERASE ALPHA SUBUNIT/RAB GERANYLGERANYL TRANSFERASE ALPHA SUBUNIT"/>
    <property type="match status" value="1"/>
</dbReference>
<dbReference type="SUPFAM" id="SSF48439">
    <property type="entry name" value="Protein prenylyltransferase"/>
    <property type="match status" value="1"/>
</dbReference>
<proteinExistence type="inferred from homology"/>
<dbReference type="Gene3D" id="1.25.40.120">
    <property type="entry name" value="Protein prenylyltransferase"/>
    <property type="match status" value="1"/>
</dbReference>
<evidence type="ECO:0000256" key="1">
    <source>
        <dbReference type="ARBA" id="ARBA00006734"/>
    </source>
</evidence>
<comment type="similarity">
    <text evidence="1">Belongs to the protein prenyltransferase subunit alpha family.</text>
</comment>
<dbReference type="VEuPathDB" id="FungiDB:PYU1_G013364"/>
<dbReference type="EMBL" id="GL376609">
    <property type="status" value="NOT_ANNOTATED_CDS"/>
    <property type="molecule type" value="Genomic_DNA"/>
</dbReference>
<dbReference type="HOGENOM" id="CLU_032702_0_0_1"/>
<dbReference type="Pfam" id="PF01239">
    <property type="entry name" value="PPTA"/>
    <property type="match status" value="4"/>
</dbReference>
<keyword evidence="6" id="KW-1185">Reference proteome</keyword>
<keyword evidence="4" id="KW-0677">Repeat</keyword>
<dbReference type="InterPro" id="IPR002088">
    <property type="entry name" value="Prenyl_trans_a"/>
</dbReference>
<accession>K3X844</accession>
<reference evidence="6" key="1">
    <citation type="journal article" date="2010" name="Genome Biol.">
        <title>Genome sequence of the necrotrophic plant pathogen Pythium ultimum reveals original pathogenicity mechanisms and effector repertoire.</title>
        <authorList>
            <person name="Levesque C.A."/>
            <person name="Brouwer H."/>
            <person name="Cano L."/>
            <person name="Hamilton J.P."/>
            <person name="Holt C."/>
            <person name="Huitema E."/>
            <person name="Raffaele S."/>
            <person name="Robideau G.P."/>
            <person name="Thines M."/>
            <person name="Win J."/>
            <person name="Zerillo M.M."/>
            <person name="Beakes G.W."/>
            <person name="Boore J.L."/>
            <person name="Busam D."/>
            <person name="Dumas B."/>
            <person name="Ferriera S."/>
            <person name="Fuerstenberg S.I."/>
            <person name="Gachon C.M."/>
            <person name="Gaulin E."/>
            <person name="Govers F."/>
            <person name="Grenville-Briggs L."/>
            <person name="Horner N."/>
            <person name="Hostetler J."/>
            <person name="Jiang R.H."/>
            <person name="Johnson J."/>
            <person name="Krajaejun T."/>
            <person name="Lin H."/>
            <person name="Meijer H.J."/>
            <person name="Moore B."/>
            <person name="Morris P."/>
            <person name="Phuntmart V."/>
            <person name="Puiu D."/>
            <person name="Shetty J."/>
            <person name="Stajich J.E."/>
            <person name="Tripathy S."/>
            <person name="Wawra S."/>
            <person name="van West P."/>
            <person name="Whitty B.R."/>
            <person name="Coutinho P.M."/>
            <person name="Henrissat B."/>
            <person name="Martin F."/>
            <person name="Thomas P.D."/>
            <person name="Tyler B.M."/>
            <person name="De Vries R.P."/>
            <person name="Kamoun S."/>
            <person name="Yandell M."/>
            <person name="Tisserat N."/>
            <person name="Buell C.R."/>
        </authorList>
    </citation>
    <scope>NUCLEOTIDE SEQUENCE</scope>
    <source>
        <strain evidence="6">DAOM:BR144</strain>
    </source>
</reference>
<dbReference type="STRING" id="431595.K3X844"/>
<sequence>MTEHNGDDATLYTRLCALFATDPLIDEIGLVFGIDAADVTVDNAFVLEAHKLGVAFAAGPTLFKQATTHFYALNPLLIALAKHETQSDGIEVWRPQLLDSTRAILLINADFYTAWNTRKEFVRRGWLDALDELRFCDLVFTLHPKSIDTWAYRRWLAARVVVSFQQPQDDDLSGLEAFDAFYVQQIEVCERLAEQKARNYHAWSYRHWVVSQCAHDDETRLTRELERMRIWCESHITDHSGWNHRQHVVKLMLHVSKAKHHSVNDVRRLVVAEYELLSKIMALYPTHEALWCHRRFVVQLVLKEVLRSDKLDIVALMQALHGWDEKVKSFGAASVPTGESTGELLATGWRCNGESIATESSESLVLAIVHEMELAWSRGNCFARRFALWCLERLRVISKASGSSQSSLTEALESLGDTLRERLCTDDSLLEDLWTSQSQHSH</sequence>
<dbReference type="GO" id="GO:0008318">
    <property type="term" value="F:protein prenyltransferase activity"/>
    <property type="evidence" value="ECO:0007669"/>
    <property type="project" value="InterPro"/>
</dbReference>
<dbReference type="PROSITE" id="PS51147">
    <property type="entry name" value="PFTA"/>
    <property type="match status" value="1"/>
</dbReference>
<dbReference type="EnsemblProtists" id="PYU1_T013393">
    <property type="protein sequence ID" value="PYU1_T013393"/>
    <property type="gene ID" value="PYU1_G013364"/>
</dbReference>
<dbReference type="GO" id="GO:0005737">
    <property type="term" value="C:cytoplasm"/>
    <property type="evidence" value="ECO:0007669"/>
    <property type="project" value="TreeGrafter"/>
</dbReference>
<dbReference type="eggNOG" id="KOG0529">
    <property type="taxonomic scope" value="Eukaryota"/>
</dbReference>